<feature type="compositionally biased region" description="Acidic residues" evidence="4">
    <location>
        <begin position="562"/>
        <end position="573"/>
    </location>
</feature>
<evidence type="ECO:0000256" key="1">
    <source>
        <dbReference type="ARBA" id="ARBA00022837"/>
    </source>
</evidence>
<dbReference type="GO" id="GO:0016042">
    <property type="term" value="P:lipid catabolic process"/>
    <property type="evidence" value="ECO:0007669"/>
    <property type="project" value="UniProtKB-UniRule"/>
</dbReference>
<evidence type="ECO:0000313" key="7">
    <source>
        <dbReference type="EnsemblMetazoa" id="G32297.1:cds"/>
    </source>
</evidence>
<proteinExistence type="predicted"/>
<feature type="short sequence motif" description="DGA/G" evidence="3">
    <location>
        <begin position="260"/>
        <end position="262"/>
    </location>
</feature>
<dbReference type="GO" id="GO:0005509">
    <property type="term" value="F:calcium ion binding"/>
    <property type="evidence" value="ECO:0007669"/>
    <property type="project" value="InterPro"/>
</dbReference>
<dbReference type="EnsemblMetazoa" id="G32297.1">
    <property type="protein sequence ID" value="G32297.1:cds"/>
    <property type="gene ID" value="G32297"/>
</dbReference>
<organism evidence="7 8">
    <name type="scientific">Magallana gigas</name>
    <name type="common">Pacific oyster</name>
    <name type="synonym">Crassostrea gigas</name>
    <dbReference type="NCBI Taxonomy" id="29159"/>
    <lineage>
        <taxon>Eukaryota</taxon>
        <taxon>Metazoa</taxon>
        <taxon>Spiralia</taxon>
        <taxon>Lophotrochozoa</taxon>
        <taxon>Mollusca</taxon>
        <taxon>Bivalvia</taxon>
        <taxon>Autobranchia</taxon>
        <taxon>Pteriomorphia</taxon>
        <taxon>Ostreida</taxon>
        <taxon>Ostreoidea</taxon>
        <taxon>Ostreidae</taxon>
        <taxon>Magallana</taxon>
    </lineage>
</organism>
<feature type="short sequence motif" description="GXSXG" evidence="3">
    <location>
        <begin position="117"/>
        <end position="121"/>
    </location>
</feature>
<evidence type="ECO:0000259" key="5">
    <source>
        <dbReference type="PROSITE" id="PS50222"/>
    </source>
</evidence>
<dbReference type="Proteomes" id="UP000005408">
    <property type="component" value="Unassembled WGS sequence"/>
</dbReference>
<dbReference type="AlphaFoldDB" id="A0A8W8MDQ0"/>
<accession>A0A8W8MDQ0</accession>
<feature type="domain" description="PNPLA" evidence="6">
    <location>
        <begin position="84"/>
        <end position="273"/>
    </location>
</feature>
<dbReference type="EnsemblMetazoa" id="G32297.2">
    <property type="protein sequence ID" value="G32297.2:cds"/>
    <property type="gene ID" value="G32297"/>
</dbReference>
<dbReference type="GO" id="GO:0016787">
    <property type="term" value="F:hydrolase activity"/>
    <property type="evidence" value="ECO:0007669"/>
    <property type="project" value="UniProtKB-UniRule"/>
</dbReference>
<evidence type="ECO:0000256" key="2">
    <source>
        <dbReference type="ARBA" id="ARBA00023098"/>
    </source>
</evidence>
<name>A0A8W8MDQ0_MAGGI</name>
<dbReference type="SMART" id="SM00054">
    <property type="entry name" value="EFh"/>
    <property type="match status" value="2"/>
</dbReference>
<dbReference type="InterPro" id="IPR052580">
    <property type="entry name" value="Lipid_Hydrolase"/>
</dbReference>
<feature type="active site" description="Nucleophile" evidence="3">
    <location>
        <position position="119"/>
    </location>
</feature>
<dbReference type="InterPro" id="IPR018247">
    <property type="entry name" value="EF_Hand_1_Ca_BS"/>
</dbReference>
<dbReference type="PROSITE" id="PS50222">
    <property type="entry name" value="EF_HAND_2"/>
    <property type="match status" value="1"/>
</dbReference>
<evidence type="ECO:0000256" key="4">
    <source>
        <dbReference type="SAM" id="MobiDB-lite"/>
    </source>
</evidence>
<dbReference type="Pfam" id="PF13405">
    <property type="entry name" value="EF-hand_6"/>
    <property type="match status" value="1"/>
</dbReference>
<dbReference type="InterPro" id="IPR002641">
    <property type="entry name" value="PNPLA_dom"/>
</dbReference>
<dbReference type="Gene3D" id="1.10.238.10">
    <property type="entry name" value="EF-hand"/>
    <property type="match status" value="1"/>
</dbReference>
<keyword evidence="1" id="KW-0106">Calcium</keyword>
<evidence type="ECO:0000256" key="3">
    <source>
        <dbReference type="PROSITE-ProRule" id="PRU01161"/>
    </source>
</evidence>
<feature type="domain" description="EF-hand" evidence="5">
    <location>
        <begin position="421"/>
        <end position="451"/>
    </location>
</feature>
<sequence>MGNVFGSQVETDSGDIRNKEILEARKRYLDEQFKLDDEKEFGNAKPDPSGVNRKLRRMPSILNEIEKKAMSINPKDHSFPFENLVFEGGGSKGHAYSGAVKALEELGLVSQIKRFAGASAGAMTASLLAVGYDSKDLQGFLSQDLSLMLLDAKFGILSLLPNLLTGYGWNPAARLYNWFGELLEKKMGNKDVTFNEHYKKTGLELCIIVTNVNHMTEEYCHVKTTPDMPIRTAVRMSMAIPGLFQATHYTYNGETNTYVDGGVICNYPIHCFDGWWLSMDSNDSFLEKLQPLDDLPQLLDKRRRFARDQKDPTKTLGFLLYADSETDMFRFMCEKRIGVQLDPIPNTKLGRIKIEQKKDQEKAKREHRRVMMAVDEFLKVLKKHNLDKNHTINKTELEAAFKSDDFSKTSSEMLFGTDCTVQNAFDLLDRDKNGEINYQELINFIQGTGINLQQRFLGYQRKDISGVFDYFGTIQNAVLTNVQRAFVNPQDLDRTVGINTGHVGTSDFTLEEKDRSFAVAQGYKSTMTFLKYFAAKEELLKNADESLRKRIRSLSTNREDDVKEEDENDDDTHDDVIKGNNE</sequence>
<evidence type="ECO:0000313" key="8">
    <source>
        <dbReference type="Proteomes" id="UP000005408"/>
    </source>
</evidence>
<dbReference type="InterPro" id="IPR002048">
    <property type="entry name" value="EF_hand_dom"/>
</dbReference>
<keyword evidence="2 3" id="KW-0443">Lipid metabolism</keyword>
<dbReference type="Pfam" id="PF01734">
    <property type="entry name" value="Patatin"/>
    <property type="match status" value="1"/>
</dbReference>
<dbReference type="CDD" id="cd07207">
    <property type="entry name" value="Pat_ExoU_VipD_like"/>
    <property type="match status" value="1"/>
</dbReference>
<dbReference type="SUPFAM" id="SSF47473">
    <property type="entry name" value="EF-hand"/>
    <property type="match status" value="1"/>
</dbReference>
<feature type="short sequence motif" description="GXGXXG" evidence="3">
    <location>
        <begin position="88"/>
        <end position="93"/>
    </location>
</feature>
<dbReference type="PROSITE" id="PS00018">
    <property type="entry name" value="EF_HAND_1"/>
    <property type="match status" value="1"/>
</dbReference>
<keyword evidence="3" id="KW-0378">Hydrolase</keyword>
<dbReference type="PANTHER" id="PTHR46394:SF1">
    <property type="entry name" value="PNPLA DOMAIN-CONTAINING PROTEIN"/>
    <property type="match status" value="1"/>
</dbReference>
<reference evidence="7" key="1">
    <citation type="submission" date="2022-08" db="UniProtKB">
        <authorList>
            <consortium name="EnsemblMetazoa"/>
        </authorList>
    </citation>
    <scope>IDENTIFICATION</scope>
    <source>
        <strain evidence="7">05x7-T-G4-1.051#20</strain>
    </source>
</reference>
<keyword evidence="8" id="KW-1185">Reference proteome</keyword>
<dbReference type="Gene3D" id="3.40.1090.10">
    <property type="entry name" value="Cytosolic phospholipase A2 catalytic domain"/>
    <property type="match status" value="2"/>
</dbReference>
<feature type="region of interest" description="Disordered" evidence="4">
    <location>
        <begin position="550"/>
        <end position="582"/>
    </location>
</feature>
<evidence type="ECO:0000259" key="6">
    <source>
        <dbReference type="PROSITE" id="PS51635"/>
    </source>
</evidence>
<dbReference type="PROSITE" id="PS51635">
    <property type="entry name" value="PNPLA"/>
    <property type="match status" value="1"/>
</dbReference>
<feature type="active site" description="Proton acceptor" evidence="3">
    <location>
        <position position="260"/>
    </location>
</feature>
<keyword evidence="3" id="KW-0442">Lipid degradation</keyword>
<dbReference type="PANTHER" id="PTHR46394">
    <property type="entry name" value="ANNEXIN"/>
    <property type="match status" value="1"/>
</dbReference>
<dbReference type="SUPFAM" id="SSF52151">
    <property type="entry name" value="FabD/lysophospholipase-like"/>
    <property type="match status" value="1"/>
</dbReference>
<dbReference type="InterPro" id="IPR011992">
    <property type="entry name" value="EF-hand-dom_pair"/>
</dbReference>
<dbReference type="InterPro" id="IPR016035">
    <property type="entry name" value="Acyl_Trfase/lysoPLipase"/>
</dbReference>
<dbReference type="EnsemblMetazoa" id="G32297.3">
    <property type="protein sequence ID" value="G32297.3:cds"/>
    <property type="gene ID" value="G32297"/>
</dbReference>
<protein>
    <submittedName>
        <fullName evidence="7">Uncharacterized protein</fullName>
    </submittedName>
</protein>